<dbReference type="PANTHER" id="PTHR43080:SF2">
    <property type="entry name" value="CBS DOMAIN-CONTAINING PROTEIN"/>
    <property type="match status" value="1"/>
</dbReference>
<accession>N6VPD2</accession>
<dbReference type="STRING" id="1069083.GCA_000371805_00284"/>
<dbReference type="InterPro" id="IPR051257">
    <property type="entry name" value="Diverse_CBS-Domain"/>
</dbReference>
<proteinExistence type="predicted"/>
<dbReference type="InterPro" id="IPR046342">
    <property type="entry name" value="CBS_dom_sf"/>
</dbReference>
<evidence type="ECO:0000313" key="5">
    <source>
        <dbReference type="EMBL" id="ENN95735.1"/>
    </source>
</evidence>
<dbReference type="PROSITE" id="PS51371">
    <property type="entry name" value="CBS"/>
    <property type="match status" value="1"/>
</dbReference>
<feature type="domain" description="CBS" evidence="4">
    <location>
        <begin position="75"/>
        <end position="132"/>
    </location>
</feature>
<name>N6VPD2_9EURY</name>
<dbReference type="EMBL" id="APMM01000050">
    <property type="protein sequence ID" value="ENN95735.1"/>
    <property type="molecule type" value="Genomic_DNA"/>
</dbReference>
<dbReference type="Gene3D" id="3.10.580.10">
    <property type="entry name" value="CBS-domain"/>
    <property type="match status" value="1"/>
</dbReference>
<evidence type="ECO:0000256" key="3">
    <source>
        <dbReference type="PROSITE-ProRule" id="PRU00703"/>
    </source>
</evidence>
<keyword evidence="6" id="KW-1185">Reference proteome</keyword>
<dbReference type="SUPFAM" id="SSF54631">
    <property type="entry name" value="CBS-domain pair"/>
    <property type="match status" value="1"/>
</dbReference>
<dbReference type="Proteomes" id="UP000053695">
    <property type="component" value="Unassembled WGS sequence"/>
</dbReference>
<dbReference type="RefSeq" id="WP_004593357.1">
    <property type="nucleotide sequence ID" value="NZ_APMM01000050.1"/>
</dbReference>
<keyword evidence="1" id="KW-0677">Repeat</keyword>
<keyword evidence="2 3" id="KW-0129">CBS domain</keyword>
<organism evidence="5 6">
    <name type="scientific">Methanocaldococcus villosus KIN24-T80</name>
    <dbReference type="NCBI Taxonomy" id="1069083"/>
    <lineage>
        <taxon>Archaea</taxon>
        <taxon>Methanobacteriati</taxon>
        <taxon>Methanobacteriota</taxon>
        <taxon>Methanomada group</taxon>
        <taxon>Methanococci</taxon>
        <taxon>Methanococcales</taxon>
        <taxon>Methanocaldococcaceae</taxon>
        <taxon>Methanocaldococcus</taxon>
    </lineage>
</organism>
<gene>
    <name evidence="5" type="ORF">J422_06269</name>
</gene>
<dbReference type="CDD" id="cd02205">
    <property type="entry name" value="CBS_pair_SF"/>
    <property type="match status" value="1"/>
</dbReference>
<dbReference type="Pfam" id="PF00571">
    <property type="entry name" value="CBS"/>
    <property type="match status" value="2"/>
</dbReference>
<sequence length="162" mass="18227">MVATIPVLVIMKKPVIVSGDVSIDKIAKIMIDENIPCVLVIKKDNSIEKVDEEDIIKKVIIKKLSPEKVKTEDISSPKIIKVHKNTPVEEAMEIMSKNKVKELFVVDDDGKIIGMITEEDVVNVAPDIINTLESLINHLLEIVDEVLEEEKKEKKIVRIPIN</sequence>
<dbReference type="AlphaFoldDB" id="N6VPD2"/>
<dbReference type="OrthoDB" id="65817at2157"/>
<dbReference type="PANTHER" id="PTHR43080">
    <property type="entry name" value="CBS DOMAIN-CONTAINING PROTEIN CBSX3, MITOCHONDRIAL"/>
    <property type="match status" value="1"/>
</dbReference>
<protein>
    <submittedName>
        <fullName evidence="5">Signal transduction protein</fullName>
    </submittedName>
</protein>
<dbReference type="PATRIC" id="fig|1069083.5.peg.1221"/>
<evidence type="ECO:0000256" key="2">
    <source>
        <dbReference type="ARBA" id="ARBA00023122"/>
    </source>
</evidence>
<dbReference type="SMART" id="SM00116">
    <property type="entry name" value="CBS"/>
    <property type="match status" value="2"/>
</dbReference>
<evidence type="ECO:0000313" key="6">
    <source>
        <dbReference type="Proteomes" id="UP000053695"/>
    </source>
</evidence>
<reference evidence="5 6" key="1">
    <citation type="journal article" date="2013" name="Genome Announc.">
        <title>Draft Genome Sequence of a Highly Flagellated, Fast-Swimming Archaeon, Methanocaldococcus villosus Strain KIN24-T80 (DSM 22612).</title>
        <authorList>
            <person name="Thennarasu S."/>
            <person name="Polireddy D."/>
            <person name="Antony A."/>
            <person name="Yada M.R."/>
            <person name="Algarawi S."/>
            <person name="Sivakumar N."/>
        </authorList>
    </citation>
    <scope>NUCLEOTIDE SEQUENCE [LARGE SCALE GENOMIC DNA]</scope>
    <source>
        <strain evidence="5 6">KIN24-T80</strain>
    </source>
</reference>
<evidence type="ECO:0000256" key="1">
    <source>
        <dbReference type="ARBA" id="ARBA00022737"/>
    </source>
</evidence>
<dbReference type="InterPro" id="IPR000644">
    <property type="entry name" value="CBS_dom"/>
</dbReference>
<evidence type="ECO:0000259" key="4">
    <source>
        <dbReference type="PROSITE" id="PS51371"/>
    </source>
</evidence>
<comment type="caution">
    <text evidence="5">The sequence shown here is derived from an EMBL/GenBank/DDBJ whole genome shotgun (WGS) entry which is preliminary data.</text>
</comment>